<keyword evidence="2" id="KW-1185">Reference proteome</keyword>
<organism evidence="1 2">
    <name type="scientific">Parasulfitobacter algicola</name>
    <dbReference type="NCBI Taxonomy" id="2614809"/>
    <lineage>
        <taxon>Bacteria</taxon>
        <taxon>Pseudomonadati</taxon>
        <taxon>Pseudomonadota</taxon>
        <taxon>Alphaproteobacteria</taxon>
        <taxon>Rhodobacterales</taxon>
        <taxon>Roseobacteraceae</taxon>
        <taxon>Parasulfitobacter</taxon>
    </lineage>
</organism>
<dbReference type="Proteomes" id="UP000777935">
    <property type="component" value="Unassembled WGS sequence"/>
</dbReference>
<evidence type="ECO:0000313" key="1">
    <source>
        <dbReference type="EMBL" id="NSX56527.1"/>
    </source>
</evidence>
<sequence>MSKSIKAMAVVGLIVLVAACGNRNDDDDVVMVDPVTEEPTYTGKF</sequence>
<dbReference type="EMBL" id="JABUFE010000013">
    <property type="protein sequence ID" value="NSX56527.1"/>
    <property type="molecule type" value="Genomic_DNA"/>
</dbReference>
<reference evidence="1 2" key="1">
    <citation type="submission" date="2020-06" db="EMBL/GenBank/DDBJ databases">
        <title>Sulfitobacter algicola sp. nov., isolated from green algae.</title>
        <authorList>
            <person name="Wang C."/>
        </authorList>
    </citation>
    <scope>NUCLEOTIDE SEQUENCE [LARGE SCALE GENOMIC DNA]</scope>
    <source>
        <strain evidence="1 2">1151</strain>
    </source>
</reference>
<dbReference type="RefSeq" id="WP_174139679.1">
    <property type="nucleotide sequence ID" value="NZ_JABUFE010000013.1"/>
</dbReference>
<gene>
    <name evidence="1" type="ORF">HRQ87_17195</name>
</gene>
<evidence type="ECO:0000313" key="2">
    <source>
        <dbReference type="Proteomes" id="UP000777935"/>
    </source>
</evidence>
<comment type="caution">
    <text evidence="1">The sequence shown here is derived from an EMBL/GenBank/DDBJ whole genome shotgun (WGS) entry which is preliminary data.</text>
</comment>
<proteinExistence type="predicted"/>
<dbReference type="PROSITE" id="PS51257">
    <property type="entry name" value="PROKAR_LIPOPROTEIN"/>
    <property type="match status" value="1"/>
</dbReference>
<evidence type="ECO:0008006" key="3">
    <source>
        <dbReference type="Google" id="ProtNLM"/>
    </source>
</evidence>
<protein>
    <recommendedName>
        <fullName evidence="3">Lipoprotein</fullName>
    </recommendedName>
</protein>
<name>A0ABX2IZ83_9RHOB</name>
<accession>A0ABX2IZ83</accession>